<dbReference type="EMBL" id="JACCCW010000002">
    <property type="protein sequence ID" value="NYF79628.1"/>
    <property type="molecule type" value="Genomic_DNA"/>
</dbReference>
<dbReference type="InterPro" id="IPR004843">
    <property type="entry name" value="Calcineurin-like_PHP"/>
</dbReference>
<dbReference type="Proteomes" id="UP000589520">
    <property type="component" value="Unassembled WGS sequence"/>
</dbReference>
<gene>
    <name evidence="2" type="ORF">HDF17_001948</name>
</gene>
<dbReference type="Pfam" id="PF00149">
    <property type="entry name" value="Metallophos"/>
    <property type="match status" value="1"/>
</dbReference>
<name>A0A7Y9PGT2_9BACT</name>
<dbReference type="InterPro" id="IPR051918">
    <property type="entry name" value="STPP_CPPED1"/>
</dbReference>
<dbReference type="PANTHER" id="PTHR43143:SF1">
    <property type="entry name" value="SERINE_THREONINE-PROTEIN PHOSPHATASE CPPED1"/>
    <property type="match status" value="1"/>
</dbReference>
<dbReference type="GO" id="GO:0016787">
    <property type="term" value="F:hydrolase activity"/>
    <property type="evidence" value="ECO:0007669"/>
    <property type="project" value="InterPro"/>
</dbReference>
<organism evidence="2 3">
    <name type="scientific">Granulicella arctica</name>
    <dbReference type="NCBI Taxonomy" id="940613"/>
    <lineage>
        <taxon>Bacteria</taxon>
        <taxon>Pseudomonadati</taxon>
        <taxon>Acidobacteriota</taxon>
        <taxon>Terriglobia</taxon>
        <taxon>Terriglobales</taxon>
        <taxon>Acidobacteriaceae</taxon>
        <taxon>Granulicella</taxon>
    </lineage>
</organism>
<proteinExistence type="predicted"/>
<keyword evidence="3" id="KW-1185">Reference proteome</keyword>
<protein>
    <recommendedName>
        <fullName evidence="1">Calcineurin-like phosphoesterase domain-containing protein</fullName>
    </recommendedName>
</protein>
<feature type="domain" description="Calcineurin-like phosphoesterase" evidence="1">
    <location>
        <begin position="40"/>
        <end position="257"/>
    </location>
</feature>
<dbReference type="SUPFAM" id="SSF56300">
    <property type="entry name" value="Metallo-dependent phosphatases"/>
    <property type="match status" value="1"/>
</dbReference>
<comment type="caution">
    <text evidence="2">The sequence shown here is derived from an EMBL/GenBank/DDBJ whole genome shotgun (WGS) entry which is preliminary data.</text>
</comment>
<sequence>MAMDRRQFAALGATSFASLLAQKLWAEQVRAIASPDKFYFALLADSHIIDDFYVKGSENGIEDNQSILLTTPRLISARDLINSLTPSIEQVFLIGDYFHNYPSTDYDFYFKNTTRLDNAKAITDGFKMPVHIGFGNHDYDVRKVSREMSHRLFATKFNAQPYSVVDYKGFKFVHLNNFLGSTQSKISSDFNPGIGSLGEEQLHWFEGQLQQHKPTFVFIHYPLIQNTPTEFADYGLLPLLRRYQETIQLVVSGHMHKWIDFAHTYGPQHYVMAATRYDPNAYMLMEVDTKRVTWRFMNASLIEWSTHYSKPYRAI</sequence>
<dbReference type="Gene3D" id="3.60.21.10">
    <property type="match status" value="1"/>
</dbReference>
<evidence type="ECO:0000313" key="3">
    <source>
        <dbReference type="Proteomes" id="UP000589520"/>
    </source>
</evidence>
<dbReference type="RefSeq" id="WP_246301812.1">
    <property type="nucleotide sequence ID" value="NZ_JACCCW010000002.1"/>
</dbReference>
<evidence type="ECO:0000259" key="1">
    <source>
        <dbReference type="Pfam" id="PF00149"/>
    </source>
</evidence>
<accession>A0A7Y9PGT2</accession>
<reference evidence="2 3" key="1">
    <citation type="submission" date="2020-07" db="EMBL/GenBank/DDBJ databases">
        <title>Genomic Encyclopedia of Type Strains, Phase IV (KMG-V): Genome sequencing to study the core and pangenomes of soil and plant-associated prokaryotes.</title>
        <authorList>
            <person name="Whitman W."/>
        </authorList>
    </citation>
    <scope>NUCLEOTIDE SEQUENCE [LARGE SCALE GENOMIC DNA]</scope>
    <source>
        <strain evidence="2 3">X4EP2</strain>
    </source>
</reference>
<evidence type="ECO:0000313" key="2">
    <source>
        <dbReference type="EMBL" id="NYF79628.1"/>
    </source>
</evidence>
<dbReference type="AlphaFoldDB" id="A0A7Y9PGT2"/>
<dbReference type="InterPro" id="IPR029052">
    <property type="entry name" value="Metallo-depent_PP-like"/>
</dbReference>
<dbReference type="PANTHER" id="PTHR43143">
    <property type="entry name" value="METALLOPHOSPHOESTERASE, CALCINEURIN SUPERFAMILY"/>
    <property type="match status" value="1"/>
</dbReference>